<keyword evidence="1" id="KW-0067">ATP-binding</keyword>
<dbReference type="STRING" id="1958950.BZK31_22005"/>
<proteinExistence type="predicted"/>
<keyword evidence="1" id="KW-0347">Helicase</keyword>
<organism evidence="1 2">
    <name type="scientific">Pseudomonas floridensis</name>
    <dbReference type="NCBI Taxonomy" id="1958950"/>
    <lineage>
        <taxon>Bacteria</taxon>
        <taxon>Pseudomonadati</taxon>
        <taxon>Pseudomonadota</taxon>
        <taxon>Gammaproteobacteria</taxon>
        <taxon>Pseudomonadales</taxon>
        <taxon>Pseudomonadaceae</taxon>
        <taxon>Pseudomonas</taxon>
    </lineage>
</organism>
<dbReference type="OrthoDB" id="8912324at2"/>
<protein>
    <submittedName>
        <fullName evidence="1">Helicase</fullName>
    </submittedName>
</protein>
<comment type="caution">
    <text evidence="1">The sequence shown here is derived from an EMBL/GenBank/DDBJ whole genome shotgun (WGS) entry which is preliminary data.</text>
</comment>
<reference evidence="2" key="1">
    <citation type="submission" date="2017-02" db="EMBL/GenBank/DDBJ databases">
        <title>Pseudomonas floridae sp. nov., a novel pathogenic bacterial species isolated from tomato.</title>
        <authorList>
            <person name="Timilsina S."/>
            <person name="Vallad G.E."/>
            <person name="Jones J.B."/>
        </authorList>
    </citation>
    <scope>NUCLEOTIDE SEQUENCE [LARGE SCALE GENOMIC DNA]</scope>
    <source>
        <strain evidence="2">GEV388</strain>
    </source>
</reference>
<keyword evidence="2" id="KW-1185">Reference proteome</keyword>
<dbReference type="RefSeq" id="WP_083185408.1">
    <property type="nucleotide sequence ID" value="NZ_CBCRZR010000028.1"/>
</dbReference>
<dbReference type="InterPro" id="IPR032720">
    <property type="entry name" value="Cys_rich_CWC"/>
</dbReference>
<keyword evidence="1" id="KW-0378">Hydrolase</keyword>
<dbReference type="AlphaFoldDB" id="A0A1X0N173"/>
<dbReference type="GO" id="GO:0004386">
    <property type="term" value="F:helicase activity"/>
    <property type="evidence" value="ECO:0007669"/>
    <property type="project" value="UniProtKB-KW"/>
</dbReference>
<accession>A0A1X0N173</accession>
<gene>
    <name evidence="1" type="ORF">BZK31_22005</name>
</gene>
<name>A0A1X0N173_9PSED</name>
<evidence type="ECO:0000313" key="1">
    <source>
        <dbReference type="EMBL" id="ORC57077.1"/>
    </source>
</evidence>
<dbReference type="Proteomes" id="UP000192815">
    <property type="component" value="Unassembled WGS sequence"/>
</dbReference>
<keyword evidence="1" id="KW-0547">Nucleotide-binding</keyword>
<sequence>MANPTPDTSLCPVCGFSNQCSLADPRTAAQPCWCFSESIDPTVLEALPDSLRNQACLCARCAGVARPAPGQPER</sequence>
<dbReference type="EMBL" id="MUIO01000093">
    <property type="protein sequence ID" value="ORC57077.1"/>
    <property type="molecule type" value="Genomic_DNA"/>
</dbReference>
<dbReference type="Pfam" id="PF14375">
    <property type="entry name" value="Cys_rich_CWC"/>
    <property type="match status" value="1"/>
</dbReference>
<evidence type="ECO:0000313" key="2">
    <source>
        <dbReference type="Proteomes" id="UP000192815"/>
    </source>
</evidence>